<dbReference type="STRING" id="109280.ENSHCOP00000009946"/>
<proteinExistence type="predicted"/>
<evidence type="ECO:0000256" key="2">
    <source>
        <dbReference type="SAM" id="MobiDB-lite"/>
    </source>
</evidence>
<dbReference type="GO" id="GO:0035082">
    <property type="term" value="P:axoneme assembly"/>
    <property type="evidence" value="ECO:0007669"/>
    <property type="project" value="TreeGrafter"/>
</dbReference>
<keyword evidence="1" id="KW-0175">Coiled coil</keyword>
<dbReference type="GO" id="GO:1990716">
    <property type="term" value="C:axonemal central apparatus"/>
    <property type="evidence" value="ECO:0007669"/>
    <property type="project" value="TreeGrafter"/>
</dbReference>
<dbReference type="InterPro" id="IPR050995">
    <property type="entry name" value="WD-F-box_domain-protein"/>
</dbReference>
<dbReference type="AlphaFoldDB" id="A0A3Q2Y9P7"/>
<sequence length="229" mass="26375">ANDEEQVDDGDNDDAGEDDVSLTEGEEDLEATVKTINERARRAHAVSSGFDTSATASELHVNADDFIRNFLSQLKMTATLDTFQTEWTEMVQKGLLNTKRVGEVPDVYVQNQRLHNELKNALREREEYRLAASTSAETLAMVQKTRDTQWMNRKRAGQEKNRLVEETRRLKAQCHAYEPALRRMDDKFQVLVEQTMRAALERDKVVNFERKKKKNLRRGHRWGNSPLPG</sequence>
<evidence type="ECO:0000256" key="1">
    <source>
        <dbReference type="SAM" id="Coils"/>
    </source>
</evidence>
<reference evidence="3" key="2">
    <citation type="submission" date="2025-09" db="UniProtKB">
        <authorList>
            <consortium name="Ensembl"/>
        </authorList>
    </citation>
    <scope>IDENTIFICATION</scope>
</reference>
<dbReference type="Proteomes" id="UP000264820">
    <property type="component" value="Unplaced"/>
</dbReference>
<organism evidence="3 4">
    <name type="scientific">Hippocampus comes</name>
    <name type="common">Tiger tail seahorse</name>
    <dbReference type="NCBI Taxonomy" id="109280"/>
    <lineage>
        <taxon>Eukaryota</taxon>
        <taxon>Metazoa</taxon>
        <taxon>Chordata</taxon>
        <taxon>Craniata</taxon>
        <taxon>Vertebrata</taxon>
        <taxon>Euteleostomi</taxon>
        <taxon>Actinopterygii</taxon>
        <taxon>Neopterygii</taxon>
        <taxon>Teleostei</taxon>
        <taxon>Neoteleostei</taxon>
        <taxon>Acanthomorphata</taxon>
        <taxon>Syngnathiaria</taxon>
        <taxon>Syngnathiformes</taxon>
        <taxon>Syngnathoidei</taxon>
        <taxon>Syngnathidae</taxon>
        <taxon>Hippocampus</taxon>
    </lineage>
</organism>
<evidence type="ECO:0000313" key="3">
    <source>
        <dbReference type="Ensembl" id="ENSHCOP00000009946.1"/>
    </source>
</evidence>
<dbReference type="Ensembl" id="ENSHCOT00000025993.1">
    <property type="protein sequence ID" value="ENSHCOP00000009946.1"/>
    <property type="gene ID" value="ENSHCOG00000012469.1"/>
</dbReference>
<accession>A0A3Q2Y9P7</accession>
<protein>
    <submittedName>
        <fullName evidence="3">Uncharacterized protein</fullName>
    </submittedName>
</protein>
<keyword evidence="4" id="KW-1185">Reference proteome</keyword>
<name>A0A3Q2Y9P7_HIPCM</name>
<feature type="coiled-coil region" evidence="1">
    <location>
        <begin position="111"/>
        <end position="173"/>
    </location>
</feature>
<evidence type="ECO:0000313" key="4">
    <source>
        <dbReference type="Proteomes" id="UP000264820"/>
    </source>
</evidence>
<dbReference type="PANTHER" id="PTHR14604:SF3">
    <property type="entry name" value="SPERM-ASSOCIATED ANTIGEN 16 PROTEIN"/>
    <property type="match status" value="1"/>
</dbReference>
<dbReference type="GeneTree" id="ENSGT00940000155053"/>
<reference evidence="3" key="1">
    <citation type="submission" date="2025-08" db="UniProtKB">
        <authorList>
            <consortium name="Ensembl"/>
        </authorList>
    </citation>
    <scope>IDENTIFICATION</scope>
</reference>
<feature type="region of interest" description="Disordered" evidence="2">
    <location>
        <begin position="1"/>
        <end position="30"/>
    </location>
</feature>
<dbReference type="PANTHER" id="PTHR14604">
    <property type="entry name" value="WD40 REPEAT PF20"/>
    <property type="match status" value="1"/>
</dbReference>
<dbReference type="OMA" id="NFLFQMG"/>